<dbReference type="Proteomes" id="UP000036471">
    <property type="component" value="Unassembled WGS sequence"/>
</dbReference>
<evidence type="ECO:0000313" key="3">
    <source>
        <dbReference type="EMBL" id="KMO15177.1"/>
    </source>
</evidence>
<dbReference type="KEGG" id="mind:mvi_14260"/>
<dbReference type="EMBL" id="AP024145">
    <property type="protein sequence ID" value="BCM82965.1"/>
    <property type="molecule type" value="Genomic_DNA"/>
</dbReference>
<evidence type="ECO:0000313" key="2">
    <source>
        <dbReference type="EMBL" id="BCM82965.1"/>
    </source>
</evidence>
<dbReference type="RefSeq" id="WP_048428604.1">
    <property type="nucleotide sequence ID" value="NZ_AP024145.1"/>
</dbReference>
<gene>
    <name evidence="2" type="ORF">mvi_14260</name>
    <name evidence="3" type="ORF">QR79_24505</name>
</gene>
<evidence type="ECO:0000259" key="1">
    <source>
        <dbReference type="Pfam" id="PF07811"/>
    </source>
</evidence>
<keyword evidence="4" id="KW-1185">Reference proteome</keyword>
<reference evidence="3 4" key="1">
    <citation type="submission" date="2014-11" db="EMBL/GenBank/DDBJ databases">
        <title>Comparative genomics of Methylobacterium species.</title>
        <authorList>
            <person name="Chaudhry V."/>
            <person name="Patil P.B."/>
        </authorList>
    </citation>
    <scope>NUCLEOTIDE SEQUENCE [LARGE SCALE GENOMIC DNA]</scope>
    <source>
        <strain evidence="3 4">SE3.6</strain>
    </source>
</reference>
<protein>
    <submittedName>
        <fullName evidence="3">Pilus assembly protein TadE</fullName>
    </submittedName>
</protein>
<accession>A0A0J6R165</accession>
<feature type="domain" description="TadE-like" evidence="1">
    <location>
        <begin position="12"/>
        <end position="53"/>
    </location>
</feature>
<dbReference type="InterPro" id="IPR012495">
    <property type="entry name" value="TadE-like_dom"/>
</dbReference>
<sequence>MLRPTFLRDRRGTATLEFALLLPLMLALLAGMSEFSRAFDNWRKLTLLARTVADLVSQGDAQNPFSASAMADILAVAPRVLRPFDASGVQIAVSALGVDTTKLQNGPQVCSAAASGTTARALGPAKDLAVPPGYQTQGMRYVLVEVKGTYAPMIGGALVKLVSGVSSEITLSASVPWPVRGGQTYGTNTFTEVILPGSNPKACDGSAP</sequence>
<accession>A0A147FGD1</accession>
<dbReference type="Proteomes" id="UP000663508">
    <property type="component" value="Chromosome"/>
</dbReference>
<organism evidence="2 5">
    <name type="scientific">Methylobacterium indicum</name>
    <dbReference type="NCBI Taxonomy" id="1775910"/>
    <lineage>
        <taxon>Bacteria</taxon>
        <taxon>Pseudomonadati</taxon>
        <taxon>Pseudomonadota</taxon>
        <taxon>Alphaproteobacteria</taxon>
        <taxon>Hyphomicrobiales</taxon>
        <taxon>Methylobacteriaceae</taxon>
        <taxon>Methylobacterium</taxon>
    </lineage>
</organism>
<evidence type="ECO:0000313" key="5">
    <source>
        <dbReference type="Proteomes" id="UP000663508"/>
    </source>
</evidence>
<proteinExistence type="predicted"/>
<dbReference type="EMBL" id="JTHG01000274">
    <property type="protein sequence ID" value="KMO15177.1"/>
    <property type="molecule type" value="Genomic_DNA"/>
</dbReference>
<name>A0A0J6R165_9HYPH</name>
<dbReference type="AlphaFoldDB" id="A0A0J6R165"/>
<dbReference type="Pfam" id="PF07811">
    <property type="entry name" value="TadE"/>
    <property type="match status" value="1"/>
</dbReference>
<evidence type="ECO:0000313" key="4">
    <source>
        <dbReference type="Proteomes" id="UP000036471"/>
    </source>
</evidence>
<reference evidence="2" key="2">
    <citation type="submission" date="2020-11" db="EMBL/GenBank/DDBJ databases">
        <title>Complete genome sequence of a novel pathogenic Methylobacterium strain isolated from rice in Vietnam.</title>
        <authorList>
            <person name="Lai K."/>
            <person name="Okazaki S."/>
            <person name="Higashi K."/>
            <person name="Mori H."/>
            <person name="Toyoda A."/>
            <person name="Kurokawa K."/>
        </authorList>
    </citation>
    <scope>NUCLEOTIDE SEQUENCE</scope>
    <source>
        <strain evidence="2">VL1</strain>
    </source>
</reference>